<dbReference type="KEGG" id="agi:FSB73_16010"/>
<dbReference type="Proteomes" id="UP000321291">
    <property type="component" value="Chromosome"/>
</dbReference>
<dbReference type="OrthoDB" id="912532at2"/>
<name>A0A5B8VNI7_9BACT</name>
<dbReference type="EMBL" id="CP042434">
    <property type="protein sequence ID" value="QEC72959.1"/>
    <property type="molecule type" value="Genomic_DNA"/>
</dbReference>
<protein>
    <submittedName>
        <fullName evidence="1">Uncharacterized protein</fullName>
    </submittedName>
</protein>
<organism evidence="1 2">
    <name type="scientific">Arachidicoccus ginsenosidivorans</name>
    <dbReference type="NCBI Taxonomy" id="496057"/>
    <lineage>
        <taxon>Bacteria</taxon>
        <taxon>Pseudomonadati</taxon>
        <taxon>Bacteroidota</taxon>
        <taxon>Chitinophagia</taxon>
        <taxon>Chitinophagales</taxon>
        <taxon>Chitinophagaceae</taxon>
        <taxon>Arachidicoccus</taxon>
    </lineage>
</organism>
<accession>A0A5B8VNI7</accession>
<sequence length="471" mass="55015">MAVLAEKMQHCSVNEPIENVRDFGKGDYLIKVLQMLEELEEFEENYADLNMWSFSNSGTGASCSIDRVPNGLIRKLQHLYNNAKIGGELKAILADKHRAFRFLESLEGNKDWSLLYPNVFGTGKRKTDYSGVSTEFLEAYYSEIGNNRMVPIAKYIAGLIETYRSNSFKKLLERSLTGAWDNPEYRGELNLVLVKAAKEGRWDLKHHIAILDNSDELPVKNNFYKLHKLIHYFTQKSVFQNDLPIVDVSNKKAFNASQWVISMIQRDDKLDGIKSGLTNKGEDYIIGYGRIFIDSLNYQEVHFESILDTFYDVDFRYQKYGMTGLLRIFFNQSEYESIELEHYENKGQIMANVQCWLEKLGCFVNDYRAYYITRYQNPDSDKPPVEKFEKLVNGLVGERYKDDFYIKLKEIIFNTNQFIYEFQDGPKEKWDIEELKVDPLGNPSWNLCNFAIRFLLKKSLMELKKIINNKK</sequence>
<dbReference type="AlphaFoldDB" id="A0A5B8VNI7"/>
<proteinExistence type="predicted"/>
<dbReference type="RefSeq" id="WP_146784400.1">
    <property type="nucleotide sequence ID" value="NZ_CP042434.1"/>
</dbReference>
<evidence type="ECO:0000313" key="2">
    <source>
        <dbReference type="Proteomes" id="UP000321291"/>
    </source>
</evidence>
<evidence type="ECO:0000313" key="1">
    <source>
        <dbReference type="EMBL" id="QEC72959.1"/>
    </source>
</evidence>
<reference evidence="1 2" key="1">
    <citation type="journal article" date="2017" name="Int. J. Syst. Evol. Microbiol.">
        <title>Arachidicoccus ginsenosidivorans sp. nov., with ginsenoside-converting activity isolated from ginseng cultivating soil.</title>
        <authorList>
            <person name="Siddiqi M.Z."/>
            <person name="Aslam Z."/>
            <person name="Im W.T."/>
        </authorList>
    </citation>
    <scope>NUCLEOTIDE SEQUENCE [LARGE SCALE GENOMIC DNA]</scope>
    <source>
        <strain evidence="1 2">Gsoil 809</strain>
    </source>
</reference>
<gene>
    <name evidence="1" type="ORF">FSB73_16010</name>
</gene>
<keyword evidence="2" id="KW-1185">Reference proteome</keyword>